<evidence type="ECO:0000313" key="3">
    <source>
        <dbReference type="Proteomes" id="UP000093695"/>
    </source>
</evidence>
<reference evidence="2 3" key="1">
    <citation type="journal article" date="2015" name="Genome Announc.">
        <title>Draft Genome Sequence of Norvancomycin-Producing Strain Amycolatopsis orientalis CPCC200066.</title>
        <authorList>
            <person name="Lei X."/>
            <person name="Yuan F."/>
            <person name="Shi Y."/>
            <person name="Li X."/>
            <person name="Wang L."/>
            <person name="Hong B."/>
        </authorList>
    </citation>
    <scope>NUCLEOTIDE SEQUENCE [LARGE SCALE GENOMIC DNA]</scope>
    <source>
        <strain evidence="2 3">B-37</strain>
    </source>
</reference>
<keyword evidence="3" id="KW-1185">Reference proteome</keyword>
<protein>
    <submittedName>
        <fullName evidence="2">Uncharacterized protein</fullName>
    </submittedName>
</protein>
<evidence type="ECO:0000256" key="1">
    <source>
        <dbReference type="SAM" id="MobiDB-lite"/>
    </source>
</evidence>
<dbReference type="RefSeq" id="WP_052674951.1">
    <property type="nucleotide sequence ID" value="NZ_CP016174.1"/>
</dbReference>
<feature type="region of interest" description="Disordered" evidence="1">
    <location>
        <begin position="1"/>
        <end position="57"/>
    </location>
</feature>
<evidence type="ECO:0000313" key="2">
    <source>
        <dbReference type="EMBL" id="ANN16242.1"/>
    </source>
</evidence>
<proteinExistence type="predicted"/>
<dbReference type="AlphaFoldDB" id="A0A193BVJ2"/>
<organism evidence="2 3">
    <name type="scientific">Amycolatopsis orientalis</name>
    <name type="common">Nocardia orientalis</name>
    <dbReference type="NCBI Taxonomy" id="31958"/>
    <lineage>
        <taxon>Bacteria</taxon>
        <taxon>Bacillati</taxon>
        <taxon>Actinomycetota</taxon>
        <taxon>Actinomycetes</taxon>
        <taxon>Pseudonocardiales</taxon>
        <taxon>Pseudonocardiaceae</taxon>
        <taxon>Amycolatopsis</taxon>
    </lineage>
</organism>
<dbReference type="KEGG" id="aori:SD37_11700"/>
<sequence length="137" mass="14907">MERTCEQCGETIPPQQGSARPRKFCTTCRPPRNRPNPRVIDLKASPEAPEAPRRPVSGLVASYRRQLETVERLDTPEGAHVMHLAELFVSGNHTAAGAASLSKELRAAMEEAVKGAPKQADRLDELAARRVQKASGA</sequence>
<name>A0A193BVJ2_AMYOR</name>
<dbReference type="STRING" id="31958.SD37_11700"/>
<gene>
    <name evidence="2" type="ORF">SD37_11700</name>
</gene>
<dbReference type="Proteomes" id="UP000093695">
    <property type="component" value="Chromosome"/>
</dbReference>
<dbReference type="EMBL" id="CP016174">
    <property type="protein sequence ID" value="ANN16242.1"/>
    <property type="molecule type" value="Genomic_DNA"/>
</dbReference>
<accession>A0A193BVJ2</accession>